<evidence type="ECO:0000313" key="2">
    <source>
        <dbReference type="EMBL" id="ADI17274.1"/>
    </source>
</evidence>
<reference evidence="2" key="1">
    <citation type="journal article" date="2011" name="Environ. Microbiol.">
        <title>Time-series analyses of Monterey Bay coastal microbial picoplankton using a 'genome proxy' microarray.</title>
        <authorList>
            <person name="Rich V.I."/>
            <person name="Pham V.D."/>
            <person name="Eppley J."/>
            <person name="Shi Y."/>
            <person name="DeLong E.F."/>
        </authorList>
    </citation>
    <scope>NUCLEOTIDE SEQUENCE</scope>
</reference>
<organism evidence="2">
    <name type="scientific">uncultured alpha proteobacterium HF0070_17D04</name>
    <dbReference type="NCBI Taxonomy" id="710805"/>
    <lineage>
        <taxon>Bacteria</taxon>
        <taxon>Pseudomonadati</taxon>
        <taxon>Pseudomonadota</taxon>
        <taxon>Alphaproteobacteria</taxon>
        <taxon>environmental samples</taxon>
    </lineage>
</organism>
<proteinExistence type="predicted"/>
<sequence>MRQDKAGEIACRACDETDRVDHPDRLTGPSKCGVNDPFCTDFPLRFDLLPATVRPCHKSHPYPDCSTRRRSAATAHGPPRAFPGLTS</sequence>
<evidence type="ECO:0000256" key="1">
    <source>
        <dbReference type="SAM" id="MobiDB-lite"/>
    </source>
</evidence>
<protein>
    <submittedName>
        <fullName evidence="2">Uncharacterized protein</fullName>
    </submittedName>
</protein>
<accession>E0XS83</accession>
<feature type="region of interest" description="Disordered" evidence="1">
    <location>
        <begin position="63"/>
        <end position="87"/>
    </location>
</feature>
<name>E0XS83_9PROT</name>
<dbReference type="AlphaFoldDB" id="E0XS83"/>
<dbReference type="EMBL" id="GU474859">
    <property type="protein sequence ID" value="ADI17274.1"/>
    <property type="molecule type" value="Genomic_DNA"/>
</dbReference>